<gene>
    <name evidence="3" type="ORF">PACLA_8A057629</name>
</gene>
<feature type="region of interest" description="Disordered" evidence="1">
    <location>
        <begin position="998"/>
        <end position="1020"/>
    </location>
</feature>
<feature type="region of interest" description="Disordered" evidence="1">
    <location>
        <begin position="38"/>
        <end position="58"/>
    </location>
</feature>
<reference evidence="3" key="1">
    <citation type="submission" date="2020-04" db="EMBL/GenBank/DDBJ databases">
        <authorList>
            <person name="Alioto T."/>
            <person name="Alioto T."/>
            <person name="Gomez Garrido J."/>
        </authorList>
    </citation>
    <scope>NUCLEOTIDE SEQUENCE</scope>
    <source>
        <strain evidence="3">A484AB</strain>
    </source>
</reference>
<accession>A0A6S7G5G6</accession>
<evidence type="ECO:0000313" key="4">
    <source>
        <dbReference type="Proteomes" id="UP001152795"/>
    </source>
</evidence>
<evidence type="ECO:0000313" key="3">
    <source>
        <dbReference type="EMBL" id="CAB3984169.1"/>
    </source>
</evidence>
<dbReference type="Proteomes" id="UP001152795">
    <property type="component" value="Unassembled WGS sequence"/>
</dbReference>
<feature type="signal peptide" evidence="2">
    <location>
        <begin position="1"/>
        <end position="23"/>
    </location>
</feature>
<sequence length="1190" mass="131018">MSPLVGIFAITLLSSILYNKFDANSRATTTRKNPYYSFEKSNAKSGGMENSKDERQSSKFWNEKEDEAGFAFENISELDVCIFTVVAGNQKFCKEKTDENLDRLTLLMMSCHTAGEDNKFPKCTSEKTFAECISSLNTANLEMFKNVKKRALTVCQEVSQQLFMINSQRRAQALLETAQLHSSVMTSFKDNQKLLENITSQTLIRLRAQRVAFMKDMRLFKKYFTKNESLLMEAAQAHLTLLSRHKEIIGGLEKDVNVLTEGFFQSLDAMQDNFTAFSVKIFEKHREIMANLNRVENTADKILKQLEICIWCFSSLTNGRIERAETEMNTSVRHSSVLSGMQENKAGETSSESGTSNDSLGHDSGNRNNVRSSVAVPESTTRDSSGENYNIKGDNMGPHSTSVRGLPESTSGQIVNTTRISSNATENETENDQPPATRGDSMVLQDTIEDCEIQSPVTEHSGSMMSIEVETSRGNIVQDTIDDCEMESLEHSRSMMGIEAQTSRDNNIVQDTIEDCEMESPVTEHSGSMMGIEVQTSRGNNIVHDTIEDCEIQSPVTEHSGYWMDIEVQTSRGNIVQDTIEDCEIQSPVTEHSGSIMGIEVQTSRGNMVHDTIEDCEIQSPVTEHSGSMMAVEVQTSRDNMVQDSTSLDIQEQNKISGIQHGKESSTSGDTSDDTRGYSSTKGDFVVQRGMRTRSRWPESNLDFNEDTDMNAQGLTMTKSVQTSTLCDREVQTGPGNDMAVQTRAQCDSEVQTGPSENIAVQTNTTDERSVQTNTDKVIGVQTSTRDDREVQTSTGKDISVQASTKDNNYSQTEPSSDMGVQTSTKSDSQAQTDTINDKSIQTSAKGDREVQTDTNNDMSVQTSIRNDGYSQTQPSNDMGIQTSTKGDSQVQTDTINNMAIQTSTRGDSSVQTRTSSAMAVQIGMGDDTEVQKDTNNDTMLQSSTRGDSNVHMGTSSVTEVRSTRGDSQRQTGTANDTIGQTSARDNMALEARISSVTGVQTRSTGDSSLQTGTNSDIRLQPSHNRNLVVCSNDNTQGRSGITYDFGVPHEPLGIQEETTRTIPRQSGIIVNIGDNFSNSRRQTQSPRRQSRTSSPFEVVTGDIRIPSGTHEDTGGSTVMNMSGLRRVSQDISGEAGTSGEFSSIQVGVQINRVGSSGHRRECGFMTLQGTPCRRRVSTGRCYIHKYARQ</sequence>
<feature type="compositionally biased region" description="Polar residues" evidence="1">
    <location>
        <begin position="327"/>
        <end position="359"/>
    </location>
</feature>
<organism evidence="3 4">
    <name type="scientific">Paramuricea clavata</name>
    <name type="common">Red gorgonian</name>
    <name type="synonym">Violescent sea-whip</name>
    <dbReference type="NCBI Taxonomy" id="317549"/>
    <lineage>
        <taxon>Eukaryota</taxon>
        <taxon>Metazoa</taxon>
        <taxon>Cnidaria</taxon>
        <taxon>Anthozoa</taxon>
        <taxon>Octocorallia</taxon>
        <taxon>Malacalcyonacea</taxon>
        <taxon>Plexauridae</taxon>
        <taxon>Paramuricea</taxon>
    </lineage>
</organism>
<feature type="region of interest" description="Disordered" evidence="1">
    <location>
        <begin position="1074"/>
        <end position="1096"/>
    </location>
</feature>
<dbReference type="EMBL" id="CACRXK020000704">
    <property type="protein sequence ID" value="CAB3984169.1"/>
    <property type="molecule type" value="Genomic_DNA"/>
</dbReference>
<feature type="chain" id="PRO_5043456322" evidence="2">
    <location>
        <begin position="24"/>
        <end position="1190"/>
    </location>
</feature>
<dbReference type="OrthoDB" id="5978806at2759"/>
<dbReference type="PANTHER" id="PTHR33538">
    <property type="entry name" value="PROTEIN GAMETE EXPRESSED 1"/>
    <property type="match status" value="1"/>
</dbReference>
<feature type="compositionally biased region" description="Polar residues" evidence="1">
    <location>
        <begin position="398"/>
        <end position="426"/>
    </location>
</feature>
<comment type="caution">
    <text evidence="3">The sequence shown here is derived from an EMBL/GenBank/DDBJ whole genome shotgun (WGS) entry which is preliminary data.</text>
</comment>
<feature type="compositionally biased region" description="Low complexity" evidence="1">
    <location>
        <begin position="1080"/>
        <end position="1096"/>
    </location>
</feature>
<feature type="compositionally biased region" description="Polar residues" evidence="1">
    <location>
        <begin position="969"/>
        <end position="980"/>
    </location>
</feature>
<dbReference type="AlphaFoldDB" id="A0A6S7G5G6"/>
<feature type="compositionally biased region" description="Polar residues" evidence="1">
    <location>
        <begin position="941"/>
        <end position="961"/>
    </location>
</feature>
<feature type="region of interest" description="Disordered" evidence="1">
    <location>
        <begin position="751"/>
        <end position="856"/>
    </location>
</feature>
<proteinExistence type="predicted"/>
<protein>
    <submittedName>
        <fullName evidence="3">Uncharacterized protein</fullName>
    </submittedName>
</protein>
<keyword evidence="4" id="KW-1185">Reference proteome</keyword>
<feature type="compositionally biased region" description="Polar residues" evidence="1">
    <location>
        <begin position="792"/>
        <end position="845"/>
    </location>
</feature>
<keyword evidence="2" id="KW-0732">Signal</keyword>
<feature type="region of interest" description="Disordered" evidence="1">
    <location>
        <begin position="327"/>
        <end position="440"/>
    </location>
</feature>
<feature type="region of interest" description="Disordered" evidence="1">
    <location>
        <begin position="941"/>
        <end position="980"/>
    </location>
</feature>
<feature type="compositionally biased region" description="Polar residues" evidence="1">
    <location>
        <begin position="751"/>
        <end position="784"/>
    </location>
</feature>
<name>A0A6S7G5G6_PARCT</name>
<evidence type="ECO:0000256" key="1">
    <source>
        <dbReference type="SAM" id="MobiDB-lite"/>
    </source>
</evidence>
<feature type="region of interest" description="Disordered" evidence="1">
    <location>
        <begin position="653"/>
        <end position="681"/>
    </location>
</feature>
<evidence type="ECO:0000256" key="2">
    <source>
        <dbReference type="SAM" id="SignalP"/>
    </source>
</evidence>
<dbReference type="InterPro" id="IPR040346">
    <property type="entry name" value="GEX1/Brambleberry"/>
</dbReference>
<dbReference type="PANTHER" id="PTHR33538:SF1">
    <property type="entry name" value="PROTEIN BRAMBLEBERRY"/>
    <property type="match status" value="1"/>
</dbReference>
<feature type="compositionally biased region" description="Polar residues" evidence="1">
    <location>
        <begin position="366"/>
        <end position="379"/>
    </location>
</feature>